<dbReference type="AlphaFoldDB" id="G9YCD3"/>
<keyword evidence="1" id="KW-0732">Signal</keyword>
<evidence type="ECO:0000313" key="5">
    <source>
        <dbReference type="Proteomes" id="UP000005959"/>
    </source>
</evidence>
<evidence type="ECO:0000256" key="2">
    <source>
        <dbReference type="ARBA" id="ARBA00022764"/>
    </source>
</evidence>
<evidence type="ECO:0000256" key="1">
    <source>
        <dbReference type="ARBA" id="ARBA00022729"/>
    </source>
</evidence>
<comment type="caution">
    <text evidence="4">The sequence shown here is derived from an EMBL/GenBank/DDBJ whole genome shotgun (WGS) entry which is preliminary data.</text>
</comment>
<reference evidence="4 5" key="1">
    <citation type="submission" date="2011-08" db="EMBL/GenBank/DDBJ databases">
        <authorList>
            <person name="Weinstock G."/>
            <person name="Sodergren E."/>
            <person name="Clifton S."/>
            <person name="Fulton L."/>
            <person name="Fulton B."/>
            <person name="Courtney L."/>
            <person name="Fronick C."/>
            <person name="Harrison M."/>
            <person name="Strong C."/>
            <person name="Farmer C."/>
            <person name="Delahaunty K."/>
            <person name="Markovic C."/>
            <person name="Hall O."/>
            <person name="Minx P."/>
            <person name="Tomlinson C."/>
            <person name="Mitreva M."/>
            <person name="Hou S."/>
            <person name="Chen J."/>
            <person name="Wollam A."/>
            <person name="Pepin K.H."/>
            <person name="Johnson M."/>
            <person name="Bhonagiri V."/>
            <person name="Zhang X."/>
            <person name="Suruliraj S."/>
            <person name="Warren W."/>
            <person name="Chinwalla A."/>
            <person name="Mardis E.R."/>
            <person name="Wilson R.K."/>
        </authorList>
    </citation>
    <scope>NUCLEOTIDE SEQUENCE [LARGE SCALE GENOMIC DNA]</scope>
    <source>
        <strain evidence="4 5">ATCC 51873</strain>
    </source>
</reference>
<dbReference type="PATRIC" id="fig|1002364.3.peg.3836"/>
<organism evidence="4 5">
    <name type="scientific">Hafnia alvei ATCC 51873</name>
    <dbReference type="NCBI Taxonomy" id="1002364"/>
    <lineage>
        <taxon>Bacteria</taxon>
        <taxon>Pseudomonadati</taxon>
        <taxon>Pseudomonadota</taxon>
        <taxon>Gammaproteobacteria</taxon>
        <taxon>Enterobacterales</taxon>
        <taxon>Hafniaceae</taxon>
        <taxon>Hafnia</taxon>
    </lineage>
</organism>
<proteinExistence type="predicted"/>
<name>G9YCD3_HAFAL</name>
<dbReference type="InterPro" id="IPR038303">
    <property type="entry name" value="HdeA/HdeB_sf"/>
</dbReference>
<dbReference type="Pfam" id="PF06411">
    <property type="entry name" value="HdeA"/>
    <property type="match status" value="1"/>
</dbReference>
<dbReference type="InterPro" id="IPR010486">
    <property type="entry name" value="HNS-dep_expression_A/B"/>
</dbReference>
<evidence type="ECO:0000256" key="3">
    <source>
        <dbReference type="ARBA" id="ARBA00023186"/>
    </source>
</evidence>
<protein>
    <recommendedName>
        <fullName evidence="6">Acid stress chaperone HdeB</fullName>
    </recommendedName>
</protein>
<dbReference type="GO" id="GO:0030288">
    <property type="term" value="C:outer membrane-bounded periplasmic space"/>
    <property type="evidence" value="ECO:0007669"/>
    <property type="project" value="InterPro"/>
</dbReference>
<dbReference type="HOGENOM" id="CLU_1832356_0_0_6"/>
<keyword evidence="2" id="KW-0574">Periplasm</keyword>
<accession>G9YCD3</accession>
<keyword evidence="3" id="KW-0143">Chaperone</keyword>
<dbReference type="GO" id="GO:0071468">
    <property type="term" value="P:cellular response to acidic pH"/>
    <property type="evidence" value="ECO:0007669"/>
    <property type="project" value="InterPro"/>
</dbReference>
<dbReference type="SUPFAM" id="SSF47752">
    <property type="entry name" value="Protein HNS-dependent expression A, HdeA"/>
    <property type="match status" value="1"/>
</dbReference>
<gene>
    <name evidence="4" type="ORF">HMPREF0454_04266</name>
</gene>
<dbReference type="Gene3D" id="1.10.890.10">
    <property type="entry name" value="HNS-dependent expression A"/>
    <property type="match status" value="1"/>
</dbReference>
<evidence type="ECO:0000313" key="4">
    <source>
        <dbReference type="EMBL" id="EHM38746.1"/>
    </source>
</evidence>
<dbReference type="EMBL" id="AGCI01000100">
    <property type="protein sequence ID" value="EHM38746.1"/>
    <property type="molecule type" value="Genomic_DNA"/>
</dbReference>
<dbReference type="Proteomes" id="UP000005959">
    <property type="component" value="Unassembled WGS sequence"/>
</dbReference>
<evidence type="ECO:0008006" key="6">
    <source>
        <dbReference type="Google" id="ProtNLM"/>
    </source>
</evidence>
<sequence>MIYEQLAQWYDKRIVMNNNIFAVALIGALLATTCAYATSVEGCEQQNSMVIPIDTSTGTVQTADLKESKNTSVHMSCEDFLALDTQAQTPVVFWVSNLDPNDQGNDDVDERQIDEFVTPMVIEECHKTPALKLVDLKSKIEQYIQRHF</sequence>
<dbReference type="InterPro" id="IPR036831">
    <property type="entry name" value="HdeA_sf"/>
</dbReference>